<feature type="region of interest" description="Disordered" evidence="1">
    <location>
        <begin position="66"/>
        <end position="149"/>
    </location>
</feature>
<feature type="domain" description="Survival Motor Neuron Gemin2-binding" evidence="2">
    <location>
        <begin position="23"/>
        <end position="42"/>
    </location>
</feature>
<dbReference type="Pfam" id="PF20636">
    <property type="entry name" value="SMN_G2-BD"/>
    <property type="match status" value="1"/>
</dbReference>
<proteinExistence type="predicted"/>
<dbReference type="CDD" id="cd22851">
    <property type="entry name" value="SMN_N"/>
    <property type="match status" value="1"/>
</dbReference>
<dbReference type="RefSeq" id="XP_007737910.1">
    <property type="nucleotide sequence ID" value="XM_007739720.1"/>
</dbReference>
<feature type="compositionally biased region" description="Basic residues" evidence="1">
    <location>
        <begin position="1"/>
        <end position="13"/>
    </location>
</feature>
<evidence type="ECO:0000259" key="2">
    <source>
        <dbReference type="Pfam" id="PF20636"/>
    </source>
</evidence>
<dbReference type="AlphaFoldDB" id="W9XJ95"/>
<feature type="compositionally biased region" description="Polar residues" evidence="1">
    <location>
        <begin position="137"/>
        <end position="149"/>
    </location>
</feature>
<accession>W9XJ95</accession>
<protein>
    <recommendedName>
        <fullName evidence="2">Survival Motor Neuron Gemin2-binding domain-containing protein</fullName>
    </recommendedName>
</protein>
<dbReference type="InterPro" id="IPR049481">
    <property type="entry name" value="SMN_G2-BD"/>
</dbReference>
<dbReference type="EMBL" id="AMGY01000010">
    <property type="protein sequence ID" value="EXJ77400.1"/>
    <property type="molecule type" value="Genomic_DNA"/>
</dbReference>
<dbReference type="Proteomes" id="UP000019478">
    <property type="component" value="Unassembled WGS sequence"/>
</dbReference>
<feature type="region of interest" description="Disordered" evidence="1">
    <location>
        <begin position="1"/>
        <end position="20"/>
    </location>
</feature>
<evidence type="ECO:0000313" key="4">
    <source>
        <dbReference type="Proteomes" id="UP000019478"/>
    </source>
</evidence>
<keyword evidence="4" id="KW-1185">Reference proteome</keyword>
<reference evidence="3 4" key="1">
    <citation type="submission" date="2013-03" db="EMBL/GenBank/DDBJ databases">
        <title>The Genome Sequence of Capronia epimyces CBS 606.96.</title>
        <authorList>
            <consortium name="The Broad Institute Genomics Platform"/>
            <person name="Cuomo C."/>
            <person name="de Hoog S."/>
            <person name="Gorbushina A."/>
            <person name="Walker B."/>
            <person name="Young S.K."/>
            <person name="Zeng Q."/>
            <person name="Gargeya S."/>
            <person name="Fitzgerald M."/>
            <person name="Haas B."/>
            <person name="Abouelleil A."/>
            <person name="Allen A.W."/>
            <person name="Alvarado L."/>
            <person name="Arachchi H.M."/>
            <person name="Berlin A.M."/>
            <person name="Chapman S.B."/>
            <person name="Gainer-Dewar J."/>
            <person name="Goldberg J."/>
            <person name="Griggs A."/>
            <person name="Gujja S."/>
            <person name="Hansen M."/>
            <person name="Howarth C."/>
            <person name="Imamovic A."/>
            <person name="Ireland A."/>
            <person name="Larimer J."/>
            <person name="McCowan C."/>
            <person name="Murphy C."/>
            <person name="Pearson M."/>
            <person name="Poon T.W."/>
            <person name="Priest M."/>
            <person name="Roberts A."/>
            <person name="Saif S."/>
            <person name="Shea T."/>
            <person name="Sisk P."/>
            <person name="Sykes S."/>
            <person name="Wortman J."/>
            <person name="Nusbaum C."/>
            <person name="Birren B."/>
        </authorList>
    </citation>
    <scope>NUCLEOTIDE SEQUENCE [LARGE SCALE GENOMIC DNA]</scope>
    <source>
        <strain evidence="3 4">CBS 606.96</strain>
    </source>
</reference>
<dbReference type="STRING" id="1182542.W9XJ95"/>
<dbReference type="OrthoDB" id="197400at2759"/>
<evidence type="ECO:0000256" key="1">
    <source>
        <dbReference type="SAM" id="MobiDB-lite"/>
    </source>
</evidence>
<sequence>MPKNKKAKTKHYSSKPPGELSQAEIWDDSALIRSWNDAVAEYEYYHSIHARGEDVEEILRKAEMDDLDPVEAAPKNERHDVDVDTTAGHRASLGAAHSEDGEIDDDEVVADLQAAKDSLARQGTSTSDSPRHLHFPQTKTTLLRVTRQG</sequence>
<dbReference type="HOGENOM" id="CLU_1749407_0_0_1"/>
<dbReference type="GeneID" id="19173710"/>
<gene>
    <name evidence="3" type="ORF">A1O3_09626</name>
</gene>
<organism evidence="3 4">
    <name type="scientific">Capronia epimyces CBS 606.96</name>
    <dbReference type="NCBI Taxonomy" id="1182542"/>
    <lineage>
        <taxon>Eukaryota</taxon>
        <taxon>Fungi</taxon>
        <taxon>Dikarya</taxon>
        <taxon>Ascomycota</taxon>
        <taxon>Pezizomycotina</taxon>
        <taxon>Eurotiomycetes</taxon>
        <taxon>Chaetothyriomycetidae</taxon>
        <taxon>Chaetothyriales</taxon>
        <taxon>Herpotrichiellaceae</taxon>
        <taxon>Capronia</taxon>
    </lineage>
</organism>
<name>W9XJ95_9EURO</name>
<comment type="caution">
    <text evidence="3">The sequence shown here is derived from an EMBL/GenBank/DDBJ whole genome shotgun (WGS) entry which is preliminary data.</text>
</comment>
<evidence type="ECO:0000313" key="3">
    <source>
        <dbReference type="EMBL" id="EXJ77400.1"/>
    </source>
</evidence>